<dbReference type="SUPFAM" id="SSF53067">
    <property type="entry name" value="Actin-like ATPase domain"/>
    <property type="match status" value="2"/>
</dbReference>
<dbReference type="Gene3D" id="3.90.640.10">
    <property type="entry name" value="Actin, Chain A, domain 4"/>
    <property type="match status" value="1"/>
</dbReference>
<dbReference type="Gene3D" id="3.30.420.40">
    <property type="match status" value="3"/>
</dbReference>
<sequence length="267" mass="29844">MLTEVPFNPRAHREKLVEILFEVFNVPAMSVAVQSVLSLCAYGRHTGLVVEIGEGVGQIVPIYQGHALRHAAHRTDIAGRVLTEYMERLLADRGYSLDNPAFARAIKESFAYVALDFEAELRKANDEAFLEKTYELPDGQVVTVGDEQFRCCEALFQPSQVGLESIGVGELTYNSAMKCDEEIRGDLLMNVVLAGGSTMFRGFGERLRLEVMKLGEPQVEVVGFPERKYMSWIGGSIYASVDSFIQKWISEEAYRECGSSVVHWLSF</sequence>
<dbReference type="InterPro" id="IPR004000">
    <property type="entry name" value="Actin"/>
</dbReference>
<proteinExistence type="inferred from homology"/>
<dbReference type="EMBL" id="GIBP01006055">
    <property type="protein sequence ID" value="NDV35024.1"/>
    <property type="molecule type" value="Transcribed_RNA"/>
</dbReference>
<dbReference type="AlphaFoldDB" id="A0A6B2LDE8"/>
<evidence type="ECO:0000313" key="2">
    <source>
        <dbReference type="EMBL" id="NDV35024.1"/>
    </source>
</evidence>
<reference evidence="2" key="1">
    <citation type="journal article" date="2020" name="J. Eukaryot. Microbiol.">
        <title>De novo Sequencing, Assembly and Annotation of the Transcriptome for the Free-Living Testate Amoeba Arcella intermedia.</title>
        <authorList>
            <person name="Ribeiro G.M."/>
            <person name="Porfirio-Sousa A.L."/>
            <person name="Maurer-Alcala X.X."/>
            <person name="Katz L.A."/>
            <person name="Lahr D.J.G."/>
        </authorList>
    </citation>
    <scope>NUCLEOTIDE SEQUENCE</scope>
</reference>
<organism evidence="2">
    <name type="scientific">Arcella intermedia</name>
    <dbReference type="NCBI Taxonomy" id="1963864"/>
    <lineage>
        <taxon>Eukaryota</taxon>
        <taxon>Amoebozoa</taxon>
        <taxon>Tubulinea</taxon>
        <taxon>Elardia</taxon>
        <taxon>Arcellinida</taxon>
        <taxon>Sphaerothecina</taxon>
        <taxon>Arcellidae</taxon>
        <taxon>Arcella</taxon>
    </lineage>
</organism>
<evidence type="ECO:0000256" key="1">
    <source>
        <dbReference type="RuleBase" id="RU000487"/>
    </source>
</evidence>
<dbReference type="PRINTS" id="PR00190">
    <property type="entry name" value="ACTIN"/>
</dbReference>
<dbReference type="SMART" id="SM00268">
    <property type="entry name" value="ACTIN"/>
    <property type="match status" value="1"/>
</dbReference>
<dbReference type="PANTHER" id="PTHR11937">
    <property type="entry name" value="ACTIN"/>
    <property type="match status" value="1"/>
</dbReference>
<comment type="similarity">
    <text evidence="1">Belongs to the actin family.</text>
</comment>
<protein>
    <recommendedName>
        <fullName evidence="3">Actin</fullName>
    </recommendedName>
</protein>
<accession>A0A6B2LDE8</accession>
<dbReference type="FunFam" id="3.90.640.10:FF:000007">
    <property type="entry name" value="Actin like 7B"/>
    <property type="match status" value="1"/>
</dbReference>
<dbReference type="Pfam" id="PF00022">
    <property type="entry name" value="Actin"/>
    <property type="match status" value="2"/>
</dbReference>
<name>A0A6B2LDE8_9EUKA</name>
<evidence type="ECO:0008006" key="3">
    <source>
        <dbReference type="Google" id="ProtNLM"/>
    </source>
</evidence>
<dbReference type="InterPro" id="IPR043129">
    <property type="entry name" value="ATPase_NBD"/>
</dbReference>